<evidence type="ECO:0000313" key="3">
    <source>
        <dbReference type="EMBL" id="NYB72604.1"/>
    </source>
</evidence>
<dbReference type="RefSeq" id="WP_179236293.1">
    <property type="nucleotide sequence ID" value="NZ_JACBNQ010000001.1"/>
</dbReference>
<evidence type="ECO:0000256" key="1">
    <source>
        <dbReference type="PROSITE-ProRule" id="PRU00169"/>
    </source>
</evidence>
<protein>
    <submittedName>
        <fullName evidence="3">Response regulator</fullName>
    </submittedName>
</protein>
<dbReference type="AlphaFoldDB" id="A0A974BGC1"/>
<dbReference type="SUPFAM" id="SSF52172">
    <property type="entry name" value="CheY-like"/>
    <property type="match status" value="1"/>
</dbReference>
<accession>A0A974BGC1</accession>
<sequence length="120" mass="13330">MDKKIMIVDDAAFMRMMIKDTLLKNGYENIIEAADGEIAVQSYKTEKPDLTLMDITMPNKNGLEALKEIKEMDPSAKIVMCSAMGQESMVVEAIRSGAKDFIVKPFKAERVLKTVQGILG</sequence>
<reference evidence="3" key="1">
    <citation type="submission" date="2020-07" db="EMBL/GenBank/DDBJ databases">
        <title>Genomic analysis of a strain of Sedimentibacter Hydroxybenzoicus DSM7310.</title>
        <authorList>
            <person name="Ma S."/>
        </authorList>
    </citation>
    <scope>NUCLEOTIDE SEQUENCE</scope>
    <source>
        <strain evidence="3">DSM 7310</strain>
    </source>
</reference>
<proteinExistence type="predicted"/>
<dbReference type="PANTHER" id="PTHR43228:SF1">
    <property type="entry name" value="TWO-COMPONENT RESPONSE REGULATOR ARR22"/>
    <property type="match status" value="1"/>
</dbReference>
<dbReference type="PROSITE" id="PS50110">
    <property type="entry name" value="RESPONSE_REGULATORY"/>
    <property type="match status" value="1"/>
</dbReference>
<keyword evidence="4" id="KW-1185">Reference proteome</keyword>
<dbReference type="GO" id="GO:0000160">
    <property type="term" value="P:phosphorelay signal transduction system"/>
    <property type="evidence" value="ECO:0007669"/>
    <property type="project" value="InterPro"/>
</dbReference>
<evidence type="ECO:0000259" key="2">
    <source>
        <dbReference type="PROSITE" id="PS50110"/>
    </source>
</evidence>
<dbReference type="InterPro" id="IPR011006">
    <property type="entry name" value="CheY-like_superfamily"/>
</dbReference>
<dbReference type="PANTHER" id="PTHR43228">
    <property type="entry name" value="TWO-COMPONENT RESPONSE REGULATOR"/>
    <property type="match status" value="1"/>
</dbReference>
<dbReference type="EMBL" id="JACBNQ010000001">
    <property type="protein sequence ID" value="NYB72604.1"/>
    <property type="molecule type" value="Genomic_DNA"/>
</dbReference>
<dbReference type="Pfam" id="PF00072">
    <property type="entry name" value="Response_reg"/>
    <property type="match status" value="1"/>
</dbReference>
<comment type="caution">
    <text evidence="3">The sequence shown here is derived from an EMBL/GenBank/DDBJ whole genome shotgun (WGS) entry which is preliminary data.</text>
</comment>
<keyword evidence="1" id="KW-0597">Phosphoprotein</keyword>
<feature type="domain" description="Response regulatory" evidence="2">
    <location>
        <begin position="4"/>
        <end position="119"/>
    </location>
</feature>
<dbReference type="Gene3D" id="3.40.50.2300">
    <property type="match status" value="1"/>
</dbReference>
<dbReference type="Proteomes" id="UP000611629">
    <property type="component" value="Unassembled WGS sequence"/>
</dbReference>
<dbReference type="InterPro" id="IPR001789">
    <property type="entry name" value="Sig_transdc_resp-reg_receiver"/>
</dbReference>
<dbReference type="InterPro" id="IPR052048">
    <property type="entry name" value="ST_Response_Regulator"/>
</dbReference>
<organism evidence="3 4">
    <name type="scientific">Sedimentibacter hydroxybenzoicus DSM 7310</name>
    <dbReference type="NCBI Taxonomy" id="1123245"/>
    <lineage>
        <taxon>Bacteria</taxon>
        <taxon>Bacillati</taxon>
        <taxon>Bacillota</taxon>
        <taxon>Tissierellia</taxon>
        <taxon>Sedimentibacter</taxon>
    </lineage>
</organism>
<feature type="modified residue" description="4-aspartylphosphate" evidence="1">
    <location>
        <position position="54"/>
    </location>
</feature>
<evidence type="ECO:0000313" key="4">
    <source>
        <dbReference type="Proteomes" id="UP000611629"/>
    </source>
</evidence>
<dbReference type="SMART" id="SM00448">
    <property type="entry name" value="REC"/>
    <property type="match status" value="1"/>
</dbReference>
<gene>
    <name evidence="3" type="ORF">HZF24_00455</name>
</gene>
<name>A0A974BGC1_SEDHY</name>
<dbReference type="CDD" id="cd17542">
    <property type="entry name" value="REC_CheY"/>
    <property type="match status" value="1"/>
</dbReference>